<dbReference type="EMBL" id="JAGSND010000004">
    <property type="protein sequence ID" value="MBR0597916.1"/>
    <property type="molecule type" value="Genomic_DNA"/>
</dbReference>
<keyword evidence="1" id="KW-0472">Membrane</keyword>
<keyword evidence="1" id="KW-0812">Transmembrane</keyword>
<feature type="transmembrane region" description="Helical" evidence="1">
    <location>
        <begin position="49"/>
        <end position="71"/>
    </location>
</feature>
<feature type="transmembrane region" description="Helical" evidence="1">
    <location>
        <begin position="151"/>
        <end position="172"/>
    </location>
</feature>
<organism evidence="2 3">
    <name type="scientific">Sinanaerobacter chloroacetimidivorans</name>
    <dbReference type="NCBI Taxonomy" id="2818044"/>
    <lineage>
        <taxon>Bacteria</taxon>
        <taxon>Bacillati</taxon>
        <taxon>Bacillota</taxon>
        <taxon>Clostridia</taxon>
        <taxon>Peptostreptococcales</taxon>
        <taxon>Anaerovoracaceae</taxon>
        <taxon>Sinanaerobacter</taxon>
    </lineage>
</organism>
<evidence type="ECO:0000313" key="2">
    <source>
        <dbReference type="EMBL" id="MBR0597916.1"/>
    </source>
</evidence>
<evidence type="ECO:0000256" key="1">
    <source>
        <dbReference type="SAM" id="Phobius"/>
    </source>
</evidence>
<dbReference type="RefSeq" id="WP_227018041.1">
    <property type="nucleotide sequence ID" value="NZ_JAGSND010000004.1"/>
</dbReference>
<feature type="transmembrane region" description="Helical" evidence="1">
    <location>
        <begin position="246"/>
        <end position="265"/>
    </location>
</feature>
<dbReference type="AlphaFoldDB" id="A0A8J7W2H3"/>
<keyword evidence="3" id="KW-1185">Reference proteome</keyword>
<accession>A0A8J7W2H3</accession>
<feature type="transmembrane region" description="Helical" evidence="1">
    <location>
        <begin position="120"/>
        <end position="145"/>
    </location>
</feature>
<feature type="transmembrane region" description="Helical" evidence="1">
    <location>
        <begin position="321"/>
        <end position="341"/>
    </location>
</feature>
<dbReference type="Proteomes" id="UP000675664">
    <property type="component" value="Unassembled WGS sequence"/>
</dbReference>
<reference evidence="2" key="2">
    <citation type="submission" date="2021-04" db="EMBL/GenBank/DDBJ databases">
        <authorList>
            <person name="Liu J."/>
        </authorList>
    </citation>
    <scope>NUCLEOTIDE SEQUENCE</scope>
    <source>
        <strain evidence="2">BAD-6</strain>
    </source>
</reference>
<proteinExistence type="predicted"/>
<keyword evidence="1" id="KW-1133">Transmembrane helix</keyword>
<sequence>MEIFDWILFGVSLIIFCFSGLTVLYQVFFGLNKTGLNDKYIWGLNIQGFFALSSFGTGILILLSAMILFLGEDYPKTLFQFASSIAFACLISSQLLMGADLGKPLRALRILIGKNFTSPLTLDFLTLGALTILSFLFTFGLWMNIPLILRIWAYAVLLTGLLCTVSHSLLFISRVSAGYHSQPFLSTVIIGCALWSGTAILLLCSIGNPYYSRILNLLILATAFIFILSLGGLLSAVLGGKKPHNLISVMLSGVILFVLLCRGIVLKELIAVDAAVAILVLVSVFVEKYESVIHFQKDPVLPAPYCRFEKQPPYHPSILEIGNFICGLSFIIVITYGIVILKNIKEVLF</sequence>
<gene>
    <name evidence="2" type="ORF">KCX82_08535</name>
</gene>
<feature type="transmembrane region" description="Helical" evidence="1">
    <location>
        <begin position="214"/>
        <end position="239"/>
    </location>
</feature>
<feature type="transmembrane region" description="Helical" evidence="1">
    <location>
        <begin position="184"/>
        <end position="208"/>
    </location>
</feature>
<feature type="transmembrane region" description="Helical" evidence="1">
    <location>
        <begin position="77"/>
        <end position="99"/>
    </location>
</feature>
<dbReference type="Gene3D" id="1.20.1630.10">
    <property type="entry name" value="Formate dehydrogenase/DMSO reductase domain"/>
    <property type="match status" value="1"/>
</dbReference>
<name>A0A8J7W2H3_9FIRM</name>
<reference evidence="2" key="1">
    <citation type="submission" date="2021-04" db="EMBL/GenBank/DDBJ databases">
        <title>Sinoanaerobacter chloroacetimidivorans sp. nov., an obligate anaerobic bacterium isolated from anaerobic sludge.</title>
        <authorList>
            <person name="Bao Y."/>
        </authorList>
    </citation>
    <scope>NUCLEOTIDE SEQUENCE</scope>
    <source>
        <strain evidence="2">BAD-6</strain>
    </source>
</reference>
<evidence type="ECO:0000313" key="3">
    <source>
        <dbReference type="Proteomes" id="UP000675664"/>
    </source>
</evidence>
<protein>
    <submittedName>
        <fullName evidence="2">Uncharacterized protein</fullName>
    </submittedName>
</protein>
<comment type="caution">
    <text evidence="2">The sequence shown here is derived from an EMBL/GenBank/DDBJ whole genome shotgun (WGS) entry which is preliminary data.</text>
</comment>
<feature type="transmembrane region" description="Helical" evidence="1">
    <location>
        <begin position="6"/>
        <end position="28"/>
    </location>
</feature>